<organism evidence="1 2">
    <name type="scientific">Leptospira kemamanensis</name>
    <dbReference type="NCBI Taxonomy" id="2484942"/>
    <lineage>
        <taxon>Bacteria</taxon>
        <taxon>Pseudomonadati</taxon>
        <taxon>Spirochaetota</taxon>
        <taxon>Spirochaetia</taxon>
        <taxon>Leptospirales</taxon>
        <taxon>Leptospiraceae</taxon>
        <taxon>Leptospira</taxon>
    </lineage>
</organism>
<reference evidence="1" key="1">
    <citation type="journal article" date="2019" name="PLoS Negl. Trop. Dis.">
        <title>Revisiting the worldwide diversity of Leptospira species in the environment.</title>
        <authorList>
            <person name="Vincent A.T."/>
            <person name="Schiettekatte O."/>
            <person name="Bourhy P."/>
            <person name="Veyrier F.J."/>
            <person name="Picardeau M."/>
        </authorList>
    </citation>
    <scope>NUCLEOTIDE SEQUENCE [LARGE SCALE GENOMIC DNA]</scope>
    <source>
        <strain evidence="1">201702454</strain>
    </source>
</reference>
<proteinExistence type="predicted"/>
<keyword evidence="2" id="KW-1185">Reference proteome</keyword>
<dbReference type="Proteomes" id="UP000297609">
    <property type="component" value="Unassembled WGS sequence"/>
</dbReference>
<dbReference type="OrthoDB" id="339103at2"/>
<comment type="caution">
    <text evidence="1">The sequence shown here is derived from an EMBL/GenBank/DDBJ whole genome shotgun (WGS) entry which is preliminary data.</text>
</comment>
<dbReference type="AlphaFoldDB" id="A0A4R9JX03"/>
<protein>
    <submittedName>
        <fullName evidence="1">Uncharacterized protein</fullName>
    </submittedName>
</protein>
<name>A0A4R9JX03_9LEPT</name>
<accession>A0A4R9JX03</accession>
<evidence type="ECO:0000313" key="2">
    <source>
        <dbReference type="Proteomes" id="UP000297609"/>
    </source>
</evidence>
<gene>
    <name evidence="1" type="ORF">EHQ59_02355</name>
</gene>
<sequence>MKNRRLLSLTLFLSAIAPSILLSQSLKMKSVRIWDSEKANFSGFVDLEVGQGKILSMKPASPKPNPEYLLPGFCDASVTISANGQGGKTNKAELSRVFLGFLSAGFSHIESVGDPNLTSLQSDIVRSKWNAPILSQTQKPHLYPDLEVGDGSNYQSGLKGNWDSKRNGHVPIFLKEKENRGFSQTELFAKRKELESNGNLAVAYTFADKTSWEDALDTGFTVLFHPMPVGTNLYRTQKRDFLWAPLFGILYLQELKRKPEVGKEEAVTWAKVHPYFGKVWKENLIWETENSEETESEPFSLYASQFRLETETHSNLLFASGSGHWGLFPGQAAVVEVMLWESLLQEAKKKEEKPNVASKGFWESLFGNKSYTLLPTNRDEESLPQVRRRIIQTLTQTTCQYVGADHGGRLRVGGPAHFSILSENPLKRASGIFPIESMVLGGKLVYTSKPTKEGTAK</sequence>
<evidence type="ECO:0000313" key="1">
    <source>
        <dbReference type="EMBL" id="TGL56107.1"/>
    </source>
</evidence>
<dbReference type="EMBL" id="RQGG01000007">
    <property type="protein sequence ID" value="TGL56107.1"/>
    <property type="molecule type" value="Genomic_DNA"/>
</dbReference>